<sequence>MKTRTIIEYVLAAIVVLVLGSLAGWYLFLRTQTETTVAQSIARGFGISIPEGSASGDTPDTPENAQAGTSAGQPVQRPAQLWQVEEEPTAGHLFVGSGRNLRLRYVERATGYVFEANPETGLRTRLTNTLLPKIYEALLSENGHVFERSVDTFGNITTFAGTISTSTDSSDASSPAKTLLGSYLVKNILSMSTNPVSGALFYVVESPNGGAVVSTEWNGQKPKTLLESAITHWRPALMEDGRTLLVQAAADGVSGYGYELRPDGTLSLLLGPVPGLVMRARPSSKPGETALLWSRSSRGELRLFTRVDRNATAAQIPVRTIADKCVWTSGKDLVAYCGVPQGSTGQNFLDNWYRGTAHSSDALWRIDASVGTAEMAYTPPSDTPVDIENIAIDRAGDYITFTNAADKSLWLFRLAK</sequence>
<dbReference type="EMBL" id="MFLA01000006">
    <property type="protein sequence ID" value="OGG60539.1"/>
    <property type="molecule type" value="Genomic_DNA"/>
</dbReference>
<accession>A0A1F6DGG3</accession>
<feature type="compositionally biased region" description="Polar residues" evidence="1">
    <location>
        <begin position="55"/>
        <end position="73"/>
    </location>
</feature>
<feature type="region of interest" description="Disordered" evidence="1">
    <location>
        <begin position="51"/>
        <end position="74"/>
    </location>
</feature>
<feature type="transmembrane region" description="Helical" evidence="2">
    <location>
        <begin position="7"/>
        <end position="28"/>
    </location>
</feature>
<evidence type="ECO:0000256" key="2">
    <source>
        <dbReference type="SAM" id="Phobius"/>
    </source>
</evidence>
<keyword evidence="2" id="KW-0472">Membrane</keyword>
<dbReference type="SUPFAM" id="SSF63829">
    <property type="entry name" value="Calcium-dependent phosphotriesterase"/>
    <property type="match status" value="1"/>
</dbReference>
<protein>
    <submittedName>
        <fullName evidence="3">Uncharacterized protein</fullName>
    </submittedName>
</protein>
<evidence type="ECO:0000313" key="4">
    <source>
        <dbReference type="Proteomes" id="UP000176377"/>
    </source>
</evidence>
<gene>
    <name evidence="3" type="ORF">A2765_00230</name>
</gene>
<dbReference type="Proteomes" id="UP000176377">
    <property type="component" value="Unassembled WGS sequence"/>
</dbReference>
<organism evidence="3 4">
    <name type="scientific">Candidatus Kaiserbacteria bacterium RIFCSPHIGHO2_01_FULL_56_24</name>
    <dbReference type="NCBI Taxonomy" id="1798487"/>
    <lineage>
        <taxon>Bacteria</taxon>
        <taxon>Candidatus Kaiseribacteriota</taxon>
    </lineage>
</organism>
<comment type="caution">
    <text evidence="3">The sequence shown here is derived from an EMBL/GenBank/DDBJ whole genome shotgun (WGS) entry which is preliminary data.</text>
</comment>
<name>A0A1F6DGG3_9BACT</name>
<evidence type="ECO:0000256" key="1">
    <source>
        <dbReference type="SAM" id="MobiDB-lite"/>
    </source>
</evidence>
<keyword evidence="2" id="KW-0812">Transmembrane</keyword>
<proteinExistence type="predicted"/>
<evidence type="ECO:0000313" key="3">
    <source>
        <dbReference type="EMBL" id="OGG60539.1"/>
    </source>
</evidence>
<reference evidence="3 4" key="1">
    <citation type="journal article" date="2016" name="Nat. Commun.">
        <title>Thousands of microbial genomes shed light on interconnected biogeochemical processes in an aquifer system.</title>
        <authorList>
            <person name="Anantharaman K."/>
            <person name="Brown C.T."/>
            <person name="Hug L.A."/>
            <person name="Sharon I."/>
            <person name="Castelle C.J."/>
            <person name="Probst A.J."/>
            <person name="Thomas B.C."/>
            <person name="Singh A."/>
            <person name="Wilkins M.J."/>
            <person name="Karaoz U."/>
            <person name="Brodie E.L."/>
            <person name="Williams K.H."/>
            <person name="Hubbard S.S."/>
            <person name="Banfield J.F."/>
        </authorList>
    </citation>
    <scope>NUCLEOTIDE SEQUENCE [LARGE SCALE GENOMIC DNA]</scope>
</reference>
<keyword evidence="2" id="KW-1133">Transmembrane helix</keyword>
<dbReference type="AlphaFoldDB" id="A0A1F6DGG3"/>